<name>A0A2G9ZEH0_9BACT</name>
<comment type="caution">
    <text evidence="2">The sequence shown here is derived from an EMBL/GenBank/DDBJ whole genome shotgun (WGS) entry which is preliminary data.</text>
</comment>
<feature type="region of interest" description="Disordered" evidence="1">
    <location>
        <begin position="1"/>
        <end position="77"/>
    </location>
</feature>
<protein>
    <submittedName>
        <fullName evidence="2">Uncharacterized protein</fullName>
    </submittedName>
</protein>
<evidence type="ECO:0000256" key="1">
    <source>
        <dbReference type="SAM" id="MobiDB-lite"/>
    </source>
</evidence>
<sequence length="128" mass="14669">MQNINQKKEEQEQLKKTKQATGLEREIQQEQKPEENETFSPSEEGATEEKFQFQQPQSQTTDEDLEAQKKADDLRTKTAEHKKIGQLLSITQEKGADFAIKVAQKAKDPCLLDLFHDTLIQKGIKKAK</sequence>
<evidence type="ECO:0000313" key="3">
    <source>
        <dbReference type="Proteomes" id="UP000230447"/>
    </source>
</evidence>
<organism evidence="2 3">
    <name type="scientific">bacterium (Candidatus Gribaldobacteria) CG23_combo_of_CG06-09_8_20_14_all_37_87_8</name>
    <dbReference type="NCBI Taxonomy" id="2014278"/>
    <lineage>
        <taxon>Bacteria</taxon>
        <taxon>Candidatus Gribaldobacteria</taxon>
    </lineage>
</organism>
<reference evidence="2 3" key="1">
    <citation type="submission" date="2017-09" db="EMBL/GenBank/DDBJ databases">
        <title>Depth-based differentiation of microbial function through sediment-hosted aquifers and enrichment of novel symbionts in the deep terrestrial subsurface.</title>
        <authorList>
            <person name="Probst A.J."/>
            <person name="Ladd B."/>
            <person name="Jarett J.K."/>
            <person name="Geller-Mcgrath D.E."/>
            <person name="Sieber C.M."/>
            <person name="Emerson J.B."/>
            <person name="Anantharaman K."/>
            <person name="Thomas B.C."/>
            <person name="Malmstrom R."/>
            <person name="Stieglmeier M."/>
            <person name="Klingl A."/>
            <person name="Woyke T."/>
            <person name="Ryan C.M."/>
            <person name="Banfield J.F."/>
        </authorList>
    </citation>
    <scope>NUCLEOTIDE SEQUENCE [LARGE SCALE GENOMIC DNA]</scope>
    <source>
        <strain evidence="2">CG23_combo_of_CG06-09_8_20_14_all_37_87_8</strain>
    </source>
</reference>
<proteinExistence type="predicted"/>
<dbReference type="Proteomes" id="UP000230447">
    <property type="component" value="Unassembled WGS sequence"/>
</dbReference>
<evidence type="ECO:0000313" key="2">
    <source>
        <dbReference type="EMBL" id="PIP31575.1"/>
    </source>
</evidence>
<gene>
    <name evidence="2" type="ORF">COX24_03000</name>
</gene>
<feature type="compositionally biased region" description="Basic and acidic residues" evidence="1">
    <location>
        <begin position="23"/>
        <end position="35"/>
    </location>
</feature>
<dbReference type="EMBL" id="PCSB01000061">
    <property type="protein sequence ID" value="PIP31575.1"/>
    <property type="molecule type" value="Genomic_DNA"/>
</dbReference>
<feature type="compositionally biased region" description="Basic and acidic residues" evidence="1">
    <location>
        <begin position="66"/>
        <end position="77"/>
    </location>
</feature>
<dbReference type="AlphaFoldDB" id="A0A2G9ZEH0"/>
<accession>A0A2G9ZEH0</accession>
<feature type="compositionally biased region" description="Basic and acidic residues" evidence="1">
    <location>
        <begin position="1"/>
        <end position="15"/>
    </location>
</feature>